<gene>
    <name evidence="4" type="ORF">MTUNDRAET4_0405</name>
</gene>
<evidence type="ECO:0000256" key="1">
    <source>
        <dbReference type="ARBA" id="ARBA00023125"/>
    </source>
</evidence>
<accession>A0A4U8YU92</accession>
<organism evidence="4 5">
    <name type="scientific">Methylocella tundrae</name>
    <dbReference type="NCBI Taxonomy" id="227605"/>
    <lineage>
        <taxon>Bacteria</taxon>
        <taxon>Pseudomonadati</taxon>
        <taxon>Pseudomonadota</taxon>
        <taxon>Alphaproteobacteria</taxon>
        <taxon>Hyphomicrobiales</taxon>
        <taxon>Beijerinckiaceae</taxon>
        <taxon>Methylocella</taxon>
    </lineage>
</organism>
<dbReference type="InterPro" id="IPR047057">
    <property type="entry name" value="MerR_fam"/>
</dbReference>
<sequence>MDTNPSRGNQYRSDDDVHDDEDASDQPAAARARGVPEGFSTIREMARDFGVSIRALRFYEDRDLLHPKREGATRLYGAHEKRNLKMILKGKRLGFTLAEIGEMLRSQGGALSRLDADERVDQPSEEVDLELALPPEQIVAQIGYLERQRKELDAAIVALRHAHRRLLESPCRAAIA</sequence>
<dbReference type="PROSITE" id="PS50937">
    <property type="entry name" value="HTH_MERR_2"/>
    <property type="match status" value="1"/>
</dbReference>
<dbReference type="SMART" id="SM00422">
    <property type="entry name" value="HTH_MERR"/>
    <property type="match status" value="1"/>
</dbReference>
<name>A0A4U8YU92_METTU</name>
<dbReference type="SUPFAM" id="SSF46955">
    <property type="entry name" value="Putative DNA-binding domain"/>
    <property type="match status" value="1"/>
</dbReference>
<feature type="compositionally biased region" description="Polar residues" evidence="2">
    <location>
        <begin position="1"/>
        <end position="11"/>
    </location>
</feature>
<dbReference type="OrthoDB" id="9803659at2"/>
<dbReference type="InterPro" id="IPR009061">
    <property type="entry name" value="DNA-bd_dom_put_sf"/>
</dbReference>
<dbReference type="PANTHER" id="PTHR30204">
    <property type="entry name" value="REDOX-CYCLING DRUG-SENSING TRANSCRIPTIONAL ACTIVATOR SOXR"/>
    <property type="match status" value="1"/>
</dbReference>
<feature type="domain" description="HTH merR-type" evidence="3">
    <location>
        <begin position="41"/>
        <end position="106"/>
    </location>
</feature>
<dbReference type="GO" id="GO:0003700">
    <property type="term" value="F:DNA-binding transcription factor activity"/>
    <property type="evidence" value="ECO:0007669"/>
    <property type="project" value="InterPro"/>
</dbReference>
<dbReference type="Pfam" id="PF13411">
    <property type="entry name" value="MerR_1"/>
    <property type="match status" value="1"/>
</dbReference>
<dbReference type="AlphaFoldDB" id="A0A4U8YU92"/>
<feature type="region of interest" description="Disordered" evidence="2">
    <location>
        <begin position="1"/>
        <end position="36"/>
    </location>
</feature>
<dbReference type="KEGG" id="mtun:MTUNDRAET4_0405"/>
<dbReference type="RefSeq" id="WP_134486348.1">
    <property type="nucleotide sequence ID" value="NZ_CP139089.1"/>
</dbReference>
<dbReference type="Gene3D" id="1.10.1660.10">
    <property type="match status" value="1"/>
</dbReference>
<dbReference type="InterPro" id="IPR000551">
    <property type="entry name" value="MerR-type_HTH_dom"/>
</dbReference>
<dbReference type="PANTHER" id="PTHR30204:SF58">
    <property type="entry name" value="HTH-TYPE TRANSCRIPTIONAL REGULATOR YFMP"/>
    <property type="match status" value="1"/>
</dbReference>
<dbReference type="GO" id="GO:0003677">
    <property type="term" value="F:DNA binding"/>
    <property type="evidence" value="ECO:0007669"/>
    <property type="project" value="UniProtKB-KW"/>
</dbReference>
<dbReference type="Proteomes" id="UP000294360">
    <property type="component" value="Chromosome"/>
</dbReference>
<evidence type="ECO:0000313" key="5">
    <source>
        <dbReference type="Proteomes" id="UP000294360"/>
    </source>
</evidence>
<evidence type="ECO:0000313" key="4">
    <source>
        <dbReference type="EMBL" id="VFU07298.1"/>
    </source>
</evidence>
<evidence type="ECO:0000256" key="2">
    <source>
        <dbReference type="SAM" id="MobiDB-lite"/>
    </source>
</evidence>
<reference evidence="4 5" key="1">
    <citation type="submission" date="2019-03" db="EMBL/GenBank/DDBJ databases">
        <authorList>
            <person name="Kox A.R. M."/>
        </authorList>
    </citation>
    <scope>NUCLEOTIDE SEQUENCE [LARGE SCALE GENOMIC DNA]</scope>
    <source>
        <strain evidence="4">MTUNDRAET4 annotated genome</strain>
    </source>
</reference>
<proteinExistence type="predicted"/>
<protein>
    <submittedName>
        <fullName evidence="4">Transcriptional regulator, MerR family</fullName>
    </submittedName>
</protein>
<keyword evidence="1" id="KW-0238">DNA-binding</keyword>
<dbReference type="EMBL" id="LR536450">
    <property type="protein sequence ID" value="VFU07298.1"/>
    <property type="molecule type" value="Genomic_DNA"/>
</dbReference>
<evidence type="ECO:0000259" key="3">
    <source>
        <dbReference type="PROSITE" id="PS50937"/>
    </source>
</evidence>